<keyword evidence="7" id="KW-1185">Reference proteome</keyword>
<keyword evidence="2 6" id="KW-0812">Transmembrane</keyword>
<evidence type="ECO:0000256" key="3">
    <source>
        <dbReference type="ARBA" id="ARBA00022989"/>
    </source>
</evidence>
<feature type="region of interest" description="Disordered" evidence="5">
    <location>
        <begin position="89"/>
        <end position="108"/>
    </location>
</feature>
<keyword evidence="3 6" id="KW-1133">Transmembrane helix</keyword>
<evidence type="ECO:0000256" key="1">
    <source>
        <dbReference type="ARBA" id="ARBA00004141"/>
    </source>
</evidence>
<protein>
    <submittedName>
        <fullName evidence="8 9">Uncharacterized protein LOC113466054</fullName>
    </submittedName>
</protein>
<name>A0A3Q0IL75_DIACI</name>
<proteinExistence type="predicted"/>
<dbReference type="PaxDb" id="121845-A0A3Q0IL75"/>
<dbReference type="KEGG" id="dci:113466054"/>
<evidence type="ECO:0000256" key="5">
    <source>
        <dbReference type="SAM" id="MobiDB-lite"/>
    </source>
</evidence>
<dbReference type="Gene3D" id="1.20.1250.20">
    <property type="entry name" value="MFS general substrate transporter like domains"/>
    <property type="match status" value="1"/>
</dbReference>
<feature type="transmembrane region" description="Helical" evidence="6">
    <location>
        <begin position="61"/>
        <end position="80"/>
    </location>
</feature>
<organism evidence="7 9">
    <name type="scientific">Diaphorina citri</name>
    <name type="common">Asian citrus psyllid</name>
    <dbReference type="NCBI Taxonomy" id="121845"/>
    <lineage>
        <taxon>Eukaryota</taxon>
        <taxon>Metazoa</taxon>
        <taxon>Ecdysozoa</taxon>
        <taxon>Arthropoda</taxon>
        <taxon>Hexapoda</taxon>
        <taxon>Insecta</taxon>
        <taxon>Pterygota</taxon>
        <taxon>Neoptera</taxon>
        <taxon>Paraneoptera</taxon>
        <taxon>Hemiptera</taxon>
        <taxon>Sternorrhyncha</taxon>
        <taxon>Psylloidea</taxon>
        <taxon>Psyllidae</taxon>
        <taxon>Diaphorininae</taxon>
        <taxon>Diaphorina</taxon>
    </lineage>
</organism>
<reference evidence="8 9" key="1">
    <citation type="submission" date="2025-04" db="UniProtKB">
        <authorList>
            <consortium name="RefSeq"/>
        </authorList>
    </citation>
    <scope>IDENTIFICATION</scope>
</reference>
<evidence type="ECO:0000256" key="6">
    <source>
        <dbReference type="SAM" id="Phobius"/>
    </source>
</evidence>
<evidence type="ECO:0000313" key="8">
    <source>
        <dbReference type="RefSeq" id="XP_026676941.1"/>
    </source>
</evidence>
<dbReference type="InterPro" id="IPR036259">
    <property type="entry name" value="MFS_trans_sf"/>
</dbReference>
<dbReference type="RefSeq" id="XP_026676941.1">
    <property type="nucleotide sequence ID" value="XM_026821140.1"/>
</dbReference>
<dbReference type="SUPFAM" id="SSF103473">
    <property type="entry name" value="MFS general substrate transporter"/>
    <property type="match status" value="1"/>
</dbReference>
<dbReference type="PANTHER" id="PTHR23507:SF1">
    <property type="entry name" value="FI18259P1-RELATED"/>
    <property type="match status" value="1"/>
</dbReference>
<comment type="subcellular location">
    <subcellularLocation>
        <location evidence="1">Membrane</location>
        <topology evidence="1">Multi-pass membrane protein</topology>
    </subcellularLocation>
</comment>
<dbReference type="GeneID" id="113466054"/>
<evidence type="ECO:0000256" key="4">
    <source>
        <dbReference type="ARBA" id="ARBA00023136"/>
    </source>
</evidence>
<evidence type="ECO:0000313" key="7">
    <source>
        <dbReference type="Proteomes" id="UP000079169"/>
    </source>
</evidence>
<dbReference type="Proteomes" id="UP000079169">
    <property type="component" value="Unplaced"/>
</dbReference>
<sequence>MDIFHGAAQVICSSILSKHVEPHEVGKISSVKGFLESIAPFLATPLYNFVYMHTIDYLPSAFYIVSVIFGLPIFVIFGIIRLAERNTAAYEDPSPKDKTKQWQAAGTI</sequence>
<gene>
    <name evidence="8 9" type="primary">LOC113466054</name>
</gene>
<evidence type="ECO:0000256" key="2">
    <source>
        <dbReference type="ARBA" id="ARBA00022692"/>
    </source>
</evidence>
<evidence type="ECO:0000313" key="9">
    <source>
        <dbReference type="RefSeq" id="XP_026676942.1"/>
    </source>
</evidence>
<keyword evidence="4 6" id="KW-0472">Membrane</keyword>
<dbReference type="GO" id="GO:0016020">
    <property type="term" value="C:membrane"/>
    <property type="evidence" value="ECO:0007669"/>
    <property type="project" value="UniProtKB-SubCell"/>
</dbReference>
<accession>A0A3Q0IL75</accession>
<dbReference type="AlphaFoldDB" id="A0A3Q0IL75"/>
<dbReference type="PANTHER" id="PTHR23507">
    <property type="entry name" value="ZGC:174356"/>
    <property type="match status" value="1"/>
</dbReference>
<dbReference type="GO" id="GO:0022857">
    <property type="term" value="F:transmembrane transporter activity"/>
    <property type="evidence" value="ECO:0007669"/>
    <property type="project" value="TreeGrafter"/>
</dbReference>
<dbReference type="RefSeq" id="XP_026676942.1">
    <property type="nucleotide sequence ID" value="XM_026821141.1"/>
</dbReference>